<keyword evidence="2" id="KW-1185">Reference proteome</keyword>
<reference evidence="1 2" key="1">
    <citation type="submission" date="2023-03" db="EMBL/GenBank/DDBJ databases">
        <title>WGS of Gossypium arboreum.</title>
        <authorList>
            <person name="Yu D."/>
        </authorList>
    </citation>
    <scope>NUCLEOTIDE SEQUENCE [LARGE SCALE GENOMIC DNA]</scope>
    <source>
        <tissue evidence="1">Leaf</tissue>
    </source>
</reference>
<evidence type="ECO:0000313" key="2">
    <source>
        <dbReference type="Proteomes" id="UP001358586"/>
    </source>
</evidence>
<organism evidence="1 2">
    <name type="scientific">Gossypium arboreum</name>
    <name type="common">Tree cotton</name>
    <name type="synonym">Gossypium nanking</name>
    <dbReference type="NCBI Taxonomy" id="29729"/>
    <lineage>
        <taxon>Eukaryota</taxon>
        <taxon>Viridiplantae</taxon>
        <taxon>Streptophyta</taxon>
        <taxon>Embryophyta</taxon>
        <taxon>Tracheophyta</taxon>
        <taxon>Spermatophyta</taxon>
        <taxon>Magnoliopsida</taxon>
        <taxon>eudicotyledons</taxon>
        <taxon>Gunneridae</taxon>
        <taxon>Pentapetalae</taxon>
        <taxon>rosids</taxon>
        <taxon>malvids</taxon>
        <taxon>Malvales</taxon>
        <taxon>Malvaceae</taxon>
        <taxon>Malvoideae</taxon>
        <taxon>Gossypium</taxon>
    </lineage>
</organism>
<name>A0ABR0P2P4_GOSAR</name>
<proteinExistence type="predicted"/>
<dbReference type="EMBL" id="JARKNE010000008">
    <property type="protein sequence ID" value="KAK5811661.1"/>
    <property type="molecule type" value="Genomic_DNA"/>
</dbReference>
<evidence type="ECO:0000313" key="1">
    <source>
        <dbReference type="EMBL" id="KAK5811661.1"/>
    </source>
</evidence>
<protein>
    <submittedName>
        <fullName evidence="1">Uncharacterized protein</fullName>
    </submittedName>
</protein>
<dbReference type="Proteomes" id="UP001358586">
    <property type="component" value="Chromosome 8"/>
</dbReference>
<sequence length="160" mass="18172">MLRPISKHVILRSIDYWWIDSFQLNRRSDLALIMFNNIIKVIGMELTNTITLSFGTYLSSIFKKLKIPTRGDPPITYPTPLGFGAFRHMGYRKDPYTGAQIKGGPLEIYRDEDKDMGEIPDLIPTQEHAPPPMPTPTKDQTFSTDTLSILGVINALNDEF</sequence>
<comment type="caution">
    <text evidence="1">The sequence shown here is derived from an EMBL/GenBank/DDBJ whole genome shotgun (WGS) entry which is preliminary data.</text>
</comment>
<gene>
    <name evidence="1" type="ORF">PVK06_027016</name>
</gene>
<accession>A0ABR0P2P4</accession>